<sequence>MESAVDAVGAYFDKSMDEVFEKVKETATPLGVEQQSAASAHSLMTATATGRRTAVSCVCPFPNHTAFEDE</sequence>
<organism evidence="1 2">
    <name type="scientific">Venturia nashicola</name>
    <dbReference type="NCBI Taxonomy" id="86259"/>
    <lineage>
        <taxon>Eukaryota</taxon>
        <taxon>Fungi</taxon>
        <taxon>Dikarya</taxon>
        <taxon>Ascomycota</taxon>
        <taxon>Pezizomycotina</taxon>
        <taxon>Dothideomycetes</taxon>
        <taxon>Pleosporomycetidae</taxon>
        <taxon>Venturiales</taxon>
        <taxon>Venturiaceae</taxon>
        <taxon>Venturia</taxon>
    </lineage>
</organism>
<dbReference type="Proteomes" id="UP000298493">
    <property type="component" value="Unassembled WGS sequence"/>
</dbReference>
<accession>A0A4Z1PM90</accession>
<comment type="caution">
    <text evidence="1">The sequence shown here is derived from an EMBL/GenBank/DDBJ whole genome shotgun (WGS) entry which is preliminary data.</text>
</comment>
<gene>
    <name evidence="1" type="ORF">E6O75_ATG04025</name>
</gene>
<proteinExistence type="predicted"/>
<dbReference type="AlphaFoldDB" id="A0A4Z1PM90"/>
<keyword evidence="2" id="KW-1185">Reference proteome</keyword>
<evidence type="ECO:0000313" key="2">
    <source>
        <dbReference type="Proteomes" id="UP000298493"/>
    </source>
</evidence>
<protein>
    <submittedName>
        <fullName evidence="1">Uncharacterized protein</fullName>
    </submittedName>
</protein>
<evidence type="ECO:0000313" key="1">
    <source>
        <dbReference type="EMBL" id="TID24820.1"/>
    </source>
</evidence>
<dbReference type="EMBL" id="SNSC02000004">
    <property type="protein sequence ID" value="TID24820.1"/>
    <property type="molecule type" value="Genomic_DNA"/>
</dbReference>
<reference evidence="1 2" key="1">
    <citation type="submission" date="2019-04" db="EMBL/GenBank/DDBJ databases">
        <title>High contiguity whole genome sequence and gene annotation resource for two Venturia nashicola isolates.</title>
        <authorList>
            <person name="Prokchorchik M."/>
            <person name="Won K."/>
            <person name="Lee Y."/>
            <person name="Choi E.D."/>
            <person name="Segonzac C."/>
            <person name="Sohn K.H."/>
        </authorList>
    </citation>
    <scope>NUCLEOTIDE SEQUENCE [LARGE SCALE GENOMIC DNA]</scope>
    <source>
        <strain evidence="1 2">PRI2</strain>
    </source>
</reference>
<name>A0A4Z1PM90_9PEZI</name>